<accession>A0A6J7CKY6</accession>
<feature type="domain" description="YgjP-like metallopeptidase" evidence="1">
    <location>
        <begin position="82"/>
        <end position="185"/>
    </location>
</feature>
<evidence type="ECO:0000313" key="2">
    <source>
        <dbReference type="EMBL" id="CAB4857438.1"/>
    </source>
</evidence>
<dbReference type="InterPro" id="IPR002725">
    <property type="entry name" value="YgjP-like_metallopeptidase"/>
</dbReference>
<dbReference type="AlphaFoldDB" id="A0A6J7CKY6"/>
<sequence>MSGELRLFDDDVVGAVARTPPPAADLVAPSAPVEPSPNVVPDFDEPFVVEIERSARRKRTVGAQLTGGVLKVVVPTWMSRAEQDHWVDVMSGRYRRKLSADRLDLVDRALTLSRRHDLPRAREIRWSDDMLKRWGSCTPTTGLIRISTRLARFPDWVIDYVIVHELAHLEVGDHSPEFWRLVHRYPKAERAIGYLIAKSDDDPE</sequence>
<proteinExistence type="predicted"/>
<dbReference type="EMBL" id="CAFBLP010000001">
    <property type="protein sequence ID" value="CAB4857438.1"/>
    <property type="molecule type" value="Genomic_DNA"/>
</dbReference>
<dbReference type="CDD" id="cd07344">
    <property type="entry name" value="M48_yhfN_like"/>
    <property type="match status" value="1"/>
</dbReference>
<dbReference type="PANTHER" id="PTHR30399:SF1">
    <property type="entry name" value="UTP PYROPHOSPHATASE"/>
    <property type="match status" value="1"/>
</dbReference>
<reference evidence="2" key="1">
    <citation type="submission" date="2020-05" db="EMBL/GenBank/DDBJ databases">
        <authorList>
            <person name="Chiriac C."/>
            <person name="Salcher M."/>
            <person name="Ghai R."/>
            <person name="Kavagutti S V."/>
        </authorList>
    </citation>
    <scope>NUCLEOTIDE SEQUENCE</scope>
</reference>
<dbReference type="Pfam" id="PF01863">
    <property type="entry name" value="YgjP-like"/>
    <property type="match status" value="1"/>
</dbReference>
<gene>
    <name evidence="2" type="ORF">UFOPK3376_00056</name>
</gene>
<dbReference type="PANTHER" id="PTHR30399">
    <property type="entry name" value="UNCHARACTERIZED PROTEIN YGJP"/>
    <property type="match status" value="1"/>
</dbReference>
<evidence type="ECO:0000259" key="1">
    <source>
        <dbReference type="Pfam" id="PF01863"/>
    </source>
</evidence>
<dbReference type="InterPro" id="IPR053136">
    <property type="entry name" value="UTP_pyrophosphatase-like"/>
</dbReference>
<organism evidence="2">
    <name type="scientific">freshwater metagenome</name>
    <dbReference type="NCBI Taxonomy" id="449393"/>
    <lineage>
        <taxon>unclassified sequences</taxon>
        <taxon>metagenomes</taxon>
        <taxon>ecological metagenomes</taxon>
    </lineage>
</organism>
<name>A0A6J7CKY6_9ZZZZ</name>
<protein>
    <submittedName>
        <fullName evidence="2">Unannotated protein</fullName>
    </submittedName>
</protein>
<dbReference type="Gene3D" id="3.30.2010.10">
    <property type="entry name" value="Metalloproteases ('zincins'), catalytic domain"/>
    <property type="match status" value="1"/>
</dbReference>